<dbReference type="Pfam" id="PF00089">
    <property type="entry name" value="Trypsin"/>
    <property type="match status" value="1"/>
</dbReference>
<organism evidence="11 12">
    <name type="scientific">Ignelater luminosus</name>
    <name type="common">Cucubano</name>
    <name type="synonym">Pyrophorus luminosus</name>
    <dbReference type="NCBI Taxonomy" id="2038154"/>
    <lineage>
        <taxon>Eukaryota</taxon>
        <taxon>Metazoa</taxon>
        <taxon>Ecdysozoa</taxon>
        <taxon>Arthropoda</taxon>
        <taxon>Hexapoda</taxon>
        <taxon>Insecta</taxon>
        <taxon>Pterygota</taxon>
        <taxon>Neoptera</taxon>
        <taxon>Endopterygota</taxon>
        <taxon>Coleoptera</taxon>
        <taxon>Polyphaga</taxon>
        <taxon>Elateriformia</taxon>
        <taxon>Elateroidea</taxon>
        <taxon>Elateridae</taxon>
        <taxon>Agrypninae</taxon>
        <taxon>Pyrophorini</taxon>
        <taxon>Ignelater</taxon>
    </lineage>
</organism>
<keyword evidence="6" id="KW-0865">Zymogen</keyword>
<gene>
    <name evidence="11" type="ORF">ILUMI_05003</name>
</gene>
<dbReference type="Proteomes" id="UP000801492">
    <property type="component" value="Unassembled WGS sequence"/>
</dbReference>
<evidence type="ECO:0000313" key="11">
    <source>
        <dbReference type="EMBL" id="KAF2901185.1"/>
    </source>
</evidence>
<dbReference type="AlphaFoldDB" id="A0A8K0GE03"/>
<feature type="chain" id="PRO_5035460524" description="Peptidase S1 domain-containing protein" evidence="9">
    <location>
        <begin position="17"/>
        <end position="262"/>
    </location>
</feature>
<evidence type="ECO:0000256" key="2">
    <source>
        <dbReference type="ARBA" id="ARBA00022670"/>
    </source>
</evidence>
<dbReference type="PRINTS" id="PR00722">
    <property type="entry name" value="CHYMOTRYPSIN"/>
</dbReference>
<dbReference type="InterPro" id="IPR043504">
    <property type="entry name" value="Peptidase_S1_PA_chymotrypsin"/>
</dbReference>
<dbReference type="GO" id="GO:0006508">
    <property type="term" value="P:proteolysis"/>
    <property type="evidence" value="ECO:0007669"/>
    <property type="project" value="UniProtKB-KW"/>
</dbReference>
<dbReference type="CDD" id="cd00190">
    <property type="entry name" value="Tryp_SPc"/>
    <property type="match status" value="1"/>
</dbReference>
<keyword evidence="4 8" id="KW-0378">Hydrolase</keyword>
<name>A0A8K0GE03_IGNLU</name>
<evidence type="ECO:0000256" key="4">
    <source>
        <dbReference type="ARBA" id="ARBA00022801"/>
    </source>
</evidence>
<evidence type="ECO:0000256" key="3">
    <source>
        <dbReference type="ARBA" id="ARBA00022729"/>
    </source>
</evidence>
<evidence type="ECO:0000256" key="7">
    <source>
        <dbReference type="ARBA" id="ARBA00023157"/>
    </source>
</evidence>
<dbReference type="PANTHER" id="PTHR24276">
    <property type="entry name" value="POLYSERASE-RELATED"/>
    <property type="match status" value="1"/>
</dbReference>
<dbReference type="EMBL" id="VTPC01001808">
    <property type="protein sequence ID" value="KAF2901185.1"/>
    <property type="molecule type" value="Genomic_DNA"/>
</dbReference>
<dbReference type="InterPro" id="IPR001254">
    <property type="entry name" value="Trypsin_dom"/>
</dbReference>
<keyword evidence="3 9" id="KW-0732">Signal</keyword>
<dbReference type="FunFam" id="2.40.10.10:FF:000077">
    <property type="entry name" value="Predicted protein"/>
    <property type="match status" value="1"/>
</dbReference>
<comment type="caution">
    <text evidence="11">The sequence shown here is derived from an EMBL/GenBank/DDBJ whole genome shotgun (WGS) entry which is preliminary data.</text>
</comment>
<keyword evidence="2 8" id="KW-0645">Protease</keyword>
<dbReference type="PANTHER" id="PTHR24276:SF91">
    <property type="entry name" value="AT26814P-RELATED"/>
    <property type="match status" value="1"/>
</dbReference>
<dbReference type="Gene3D" id="2.40.10.10">
    <property type="entry name" value="Trypsin-like serine proteases"/>
    <property type="match status" value="1"/>
</dbReference>
<evidence type="ECO:0000256" key="1">
    <source>
        <dbReference type="ARBA" id="ARBA00007664"/>
    </source>
</evidence>
<evidence type="ECO:0000256" key="6">
    <source>
        <dbReference type="ARBA" id="ARBA00023145"/>
    </source>
</evidence>
<feature type="signal peptide" evidence="9">
    <location>
        <begin position="1"/>
        <end position="16"/>
    </location>
</feature>
<evidence type="ECO:0000256" key="9">
    <source>
        <dbReference type="SAM" id="SignalP"/>
    </source>
</evidence>
<dbReference type="InterPro" id="IPR009003">
    <property type="entry name" value="Peptidase_S1_PA"/>
</dbReference>
<keyword evidence="5 8" id="KW-0720">Serine protease</keyword>
<accession>A0A8K0GE03</accession>
<protein>
    <recommendedName>
        <fullName evidence="10">Peptidase S1 domain-containing protein</fullName>
    </recommendedName>
</protein>
<proteinExistence type="inferred from homology"/>
<evidence type="ECO:0000256" key="8">
    <source>
        <dbReference type="RuleBase" id="RU363034"/>
    </source>
</evidence>
<dbReference type="PROSITE" id="PS00135">
    <property type="entry name" value="TRYPSIN_SER"/>
    <property type="match status" value="1"/>
</dbReference>
<dbReference type="OrthoDB" id="10051896at2759"/>
<dbReference type="SMART" id="SM00020">
    <property type="entry name" value="Tryp_SPc"/>
    <property type="match status" value="1"/>
</dbReference>
<dbReference type="PROSITE" id="PS50240">
    <property type="entry name" value="TRYPSIN_DOM"/>
    <property type="match status" value="1"/>
</dbReference>
<feature type="domain" description="Peptidase S1" evidence="10">
    <location>
        <begin position="26"/>
        <end position="256"/>
    </location>
</feature>
<comment type="similarity">
    <text evidence="1">Belongs to the peptidase S1 family.</text>
</comment>
<dbReference type="GO" id="GO:0004252">
    <property type="term" value="F:serine-type endopeptidase activity"/>
    <property type="evidence" value="ECO:0007669"/>
    <property type="project" value="InterPro"/>
</dbReference>
<dbReference type="PROSITE" id="PS00134">
    <property type="entry name" value="TRYPSIN_HIS"/>
    <property type="match status" value="1"/>
</dbReference>
<dbReference type="SUPFAM" id="SSF50494">
    <property type="entry name" value="Trypsin-like serine proteases"/>
    <property type="match status" value="1"/>
</dbReference>
<dbReference type="InterPro" id="IPR001314">
    <property type="entry name" value="Peptidase_S1A"/>
</dbReference>
<dbReference type="InterPro" id="IPR018114">
    <property type="entry name" value="TRYPSIN_HIS"/>
</dbReference>
<keyword evidence="12" id="KW-1185">Reference proteome</keyword>
<dbReference type="InterPro" id="IPR050430">
    <property type="entry name" value="Peptidase_S1"/>
</dbReference>
<evidence type="ECO:0000259" key="10">
    <source>
        <dbReference type="PROSITE" id="PS50240"/>
    </source>
</evidence>
<evidence type="ECO:0000256" key="5">
    <source>
        <dbReference type="ARBA" id="ARBA00022825"/>
    </source>
</evidence>
<dbReference type="InterPro" id="IPR033116">
    <property type="entry name" value="TRYPSIN_SER"/>
</dbReference>
<sequence length="262" mass="28267">MFGLVLSLAVLAFVNGRHIPLLDGRIVGGKSTEIEEHPYQLSFEEFNKHQCGAVLITPNIAITAAHCTEALRANSDYLTIRAGSSLVEKGGQVVGITSMCDHPKYNNQIYDYDISLLLLNQSLILGTNVQTIPLQPTHLEVPTGTVATVTGWGRLIFQGPLPEKLQVVQVPKVADSVCAKNYDDYGLPTTDRMVCFGYEQGAKDACGGDSGGPLVIDGKLVGVVSWGLGCAAPRLPGVYTKVSHPEIKSHIKKCIEEFESLF</sequence>
<reference evidence="11" key="1">
    <citation type="submission" date="2019-08" db="EMBL/GenBank/DDBJ databases">
        <title>The genome of the North American firefly Photinus pyralis.</title>
        <authorList>
            <consortium name="Photinus pyralis genome working group"/>
            <person name="Fallon T.R."/>
            <person name="Sander Lower S.E."/>
            <person name="Weng J.-K."/>
        </authorList>
    </citation>
    <scope>NUCLEOTIDE SEQUENCE</scope>
    <source>
        <strain evidence="11">TRF0915ILg1</strain>
        <tissue evidence="11">Whole body</tissue>
    </source>
</reference>
<evidence type="ECO:0000313" key="12">
    <source>
        <dbReference type="Proteomes" id="UP000801492"/>
    </source>
</evidence>
<keyword evidence="7" id="KW-1015">Disulfide bond</keyword>